<sequence>MEFFIMIYKNSFLDETPVTTSVCFFYFILHK</sequence>
<organism evidence="1">
    <name type="scientific">Anguilla anguilla</name>
    <name type="common">European freshwater eel</name>
    <name type="synonym">Muraena anguilla</name>
    <dbReference type="NCBI Taxonomy" id="7936"/>
    <lineage>
        <taxon>Eukaryota</taxon>
        <taxon>Metazoa</taxon>
        <taxon>Chordata</taxon>
        <taxon>Craniata</taxon>
        <taxon>Vertebrata</taxon>
        <taxon>Euteleostomi</taxon>
        <taxon>Actinopterygii</taxon>
        <taxon>Neopterygii</taxon>
        <taxon>Teleostei</taxon>
        <taxon>Anguilliformes</taxon>
        <taxon>Anguillidae</taxon>
        <taxon>Anguilla</taxon>
    </lineage>
</organism>
<name>A0A0E9QJQ3_ANGAN</name>
<reference evidence="1" key="2">
    <citation type="journal article" date="2015" name="Fish Shellfish Immunol.">
        <title>Early steps in the European eel (Anguilla anguilla)-Vibrio vulnificus interaction in the gills: Role of the RtxA13 toxin.</title>
        <authorList>
            <person name="Callol A."/>
            <person name="Pajuelo D."/>
            <person name="Ebbesson L."/>
            <person name="Teles M."/>
            <person name="MacKenzie S."/>
            <person name="Amaro C."/>
        </authorList>
    </citation>
    <scope>NUCLEOTIDE SEQUENCE</scope>
</reference>
<proteinExistence type="predicted"/>
<protein>
    <submittedName>
        <fullName evidence="1">Uncharacterized protein</fullName>
    </submittedName>
</protein>
<dbReference type="EMBL" id="GBXM01091573">
    <property type="protein sequence ID" value="JAH17004.1"/>
    <property type="molecule type" value="Transcribed_RNA"/>
</dbReference>
<reference evidence="1" key="1">
    <citation type="submission" date="2014-11" db="EMBL/GenBank/DDBJ databases">
        <authorList>
            <person name="Amaro Gonzalez C."/>
        </authorList>
    </citation>
    <scope>NUCLEOTIDE SEQUENCE</scope>
</reference>
<accession>A0A0E9QJQ3</accession>
<evidence type="ECO:0000313" key="1">
    <source>
        <dbReference type="EMBL" id="JAH17004.1"/>
    </source>
</evidence>
<dbReference type="AlphaFoldDB" id="A0A0E9QJQ3"/>